<keyword evidence="2" id="KW-0472">Membrane</keyword>
<accession>A0A4P9W7W2</accession>
<evidence type="ECO:0000313" key="3">
    <source>
        <dbReference type="EMBL" id="RKO88579.1"/>
    </source>
</evidence>
<name>A0A4P9W7W2_9FUNG</name>
<keyword evidence="2" id="KW-0812">Transmembrane</keyword>
<proteinExistence type="predicted"/>
<evidence type="ECO:0000256" key="2">
    <source>
        <dbReference type="SAM" id="Phobius"/>
    </source>
</evidence>
<feature type="transmembrane region" description="Helical" evidence="2">
    <location>
        <begin position="315"/>
        <end position="337"/>
    </location>
</feature>
<reference evidence="4" key="1">
    <citation type="journal article" date="2018" name="Nat. Microbiol.">
        <title>Leveraging single-cell genomics to expand the fungal tree of life.</title>
        <authorList>
            <person name="Ahrendt S.R."/>
            <person name="Quandt C.A."/>
            <person name="Ciobanu D."/>
            <person name="Clum A."/>
            <person name="Salamov A."/>
            <person name="Andreopoulos B."/>
            <person name="Cheng J.F."/>
            <person name="Woyke T."/>
            <person name="Pelin A."/>
            <person name="Henrissat B."/>
            <person name="Reynolds N.K."/>
            <person name="Benny G.L."/>
            <person name="Smith M.E."/>
            <person name="James T.Y."/>
            <person name="Grigoriev I.V."/>
        </authorList>
    </citation>
    <scope>NUCLEOTIDE SEQUENCE [LARGE SCALE GENOMIC DNA]</scope>
</reference>
<evidence type="ECO:0000313" key="4">
    <source>
        <dbReference type="Proteomes" id="UP000269721"/>
    </source>
</evidence>
<organism evidence="3 4">
    <name type="scientific">Blyttiomyces helicus</name>
    <dbReference type="NCBI Taxonomy" id="388810"/>
    <lineage>
        <taxon>Eukaryota</taxon>
        <taxon>Fungi</taxon>
        <taxon>Fungi incertae sedis</taxon>
        <taxon>Chytridiomycota</taxon>
        <taxon>Chytridiomycota incertae sedis</taxon>
        <taxon>Chytridiomycetes</taxon>
        <taxon>Chytridiomycetes incertae sedis</taxon>
        <taxon>Blyttiomyces</taxon>
    </lineage>
</organism>
<keyword evidence="2" id="KW-1133">Transmembrane helix</keyword>
<dbReference type="EMBL" id="KZ996625">
    <property type="protein sequence ID" value="RKO88579.1"/>
    <property type="molecule type" value="Genomic_DNA"/>
</dbReference>
<feature type="compositionally biased region" description="Polar residues" evidence="1">
    <location>
        <begin position="30"/>
        <end position="52"/>
    </location>
</feature>
<keyword evidence="4" id="KW-1185">Reference proteome</keyword>
<feature type="region of interest" description="Disordered" evidence="1">
    <location>
        <begin position="30"/>
        <end position="149"/>
    </location>
</feature>
<gene>
    <name evidence="3" type="ORF">BDK51DRAFT_39617</name>
</gene>
<protein>
    <submittedName>
        <fullName evidence="3">Uncharacterized protein</fullName>
    </submittedName>
</protein>
<dbReference type="AlphaFoldDB" id="A0A4P9W7W2"/>
<dbReference type="Proteomes" id="UP000269721">
    <property type="component" value="Unassembled WGS sequence"/>
</dbReference>
<evidence type="ECO:0000256" key="1">
    <source>
        <dbReference type="SAM" id="MobiDB-lite"/>
    </source>
</evidence>
<sequence>MSDGEKRREARRQKILTASADRLSKITNTYAAGTTTEVDPNTNIAKVQTQAASDALSEPPPAKVEAPVKPADEPKTNPPAAHFSAHPDGIRQRPTASSSSPVTEQPPQPTATAVAPPRFVPNDLPRSSAFANTADLDPSPPAPQRTPRRPISPLRILHVAFVLAFCAFGLFTLATESEEIGEAYREHGDDLDDDVSGSRMFASRIALLLSWGVREGGTIVAVGDYNLVRRWRGFRELLPGAGNGGTAAASSKHSDSFHLPFNHCRISGPASSLWRCSSSQYAYFSANFLGPRYAVALKFLQDEDAFWRPFIDDTLLVVFVVGAAAGVASLVAEPVLAAPRKLYVLRRFSGILPNALLTPSPCPASLPLCRSFGVASSVSTVKLIYFDDTATAAVEVAPPLSDSSRLMKNAKSLQVPVAVSNAPGETAKYDQGSVLEFYKELGASLVDERGTLRQRPGHFVSEGLADKPASTVIQSGKL</sequence>
<feature type="transmembrane region" description="Helical" evidence="2">
    <location>
        <begin position="154"/>
        <end position="174"/>
    </location>
</feature>